<comment type="caution">
    <text evidence="2">The sequence shown here is derived from an EMBL/GenBank/DDBJ whole genome shotgun (WGS) entry which is preliminary data.</text>
</comment>
<accession>A0A4D4KWZ1</accession>
<sequence length="85" mass="8897">MFPAPAPVVLRAPPRGEGFALDPGVWGGAPTRRSRESTLRGKGRGGDQPAAGVTIHRPPAGYRPLAAARPASRRATGMRNGEQET</sequence>
<evidence type="ECO:0000313" key="3">
    <source>
        <dbReference type="Proteomes" id="UP000301309"/>
    </source>
</evidence>
<dbReference type="Proteomes" id="UP000301309">
    <property type="component" value="Unassembled WGS sequence"/>
</dbReference>
<protein>
    <submittedName>
        <fullName evidence="2">Uncharacterized protein</fullName>
    </submittedName>
</protein>
<feature type="region of interest" description="Disordered" evidence="1">
    <location>
        <begin position="1"/>
        <end position="85"/>
    </location>
</feature>
<keyword evidence="3" id="KW-1185">Reference proteome</keyword>
<reference evidence="2 3" key="1">
    <citation type="journal article" date="2020" name="Int. J. Syst. Evol. Microbiol.">
        <title>Reclassification of Streptomyces castelarensis and Streptomyces sporoclivatus as later heterotypic synonyms of Streptomyces antimycoticus.</title>
        <authorList>
            <person name="Komaki H."/>
            <person name="Tamura T."/>
        </authorList>
    </citation>
    <scope>NUCLEOTIDE SEQUENCE [LARGE SCALE GENOMIC DNA]</scope>
    <source>
        <strain evidence="2 3">NBRC 13459</strain>
    </source>
</reference>
<dbReference type="EMBL" id="BJHW01000001">
    <property type="protein sequence ID" value="GDY53475.1"/>
    <property type="molecule type" value="Genomic_DNA"/>
</dbReference>
<gene>
    <name evidence="2" type="ORF">SVIO_040980</name>
</gene>
<evidence type="ECO:0000256" key="1">
    <source>
        <dbReference type="SAM" id="MobiDB-lite"/>
    </source>
</evidence>
<proteinExistence type="predicted"/>
<organism evidence="2 3">
    <name type="scientific">Streptomyces violaceusniger</name>
    <dbReference type="NCBI Taxonomy" id="68280"/>
    <lineage>
        <taxon>Bacteria</taxon>
        <taxon>Bacillati</taxon>
        <taxon>Actinomycetota</taxon>
        <taxon>Actinomycetes</taxon>
        <taxon>Kitasatosporales</taxon>
        <taxon>Streptomycetaceae</taxon>
        <taxon>Streptomyces</taxon>
        <taxon>Streptomyces violaceusniger group</taxon>
    </lineage>
</organism>
<feature type="compositionally biased region" description="Low complexity" evidence="1">
    <location>
        <begin position="63"/>
        <end position="75"/>
    </location>
</feature>
<dbReference type="AlphaFoldDB" id="A0A4D4KWZ1"/>
<evidence type="ECO:0000313" key="2">
    <source>
        <dbReference type="EMBL" id="GDY53475.1"/>
    </source>
</evidence>
<name>A0A4D4KWZ1_STRVO</name>